<evidence type="ECO:0000313" key="4">
    <source>
        <dbReference type="Proteomes" id="UP000230002"/>
    </source>
</evidence>
<dbReference type="STRING" id="1077348.A0A2G8RX62"/>
<evidence type="ECO:0000256" key="1">
    <source>
        <dbReference type="SAM" id="SignalP"/>
    </source>
</evidence>
<name>A0A2G8RX62_9APHY</name>
<organism evidence="3 4">
    <name type="scientific">Ganoderma sinense ZZ0214-1</name>
    <dbReference type="NCBI Taxonomy" id="1077348"/>
    <lineage>
        <taxon>Eukaryota</taxon>
        <taxon>Fungi</taxon>
        <taxon>Dikarya</taxon>
        <taxon>Basidiomycota</taxon>
        <taxon>Agaricomycotina</taxon>
        <taxon>Agaricomycetes</taxon>
        <taxon>Polyporales</taxon>
        <taxon>Polyporaceae</taxon>
        <taxon>Ganoderma</taxon>
    </lineage>
</organism>
<keyword evidence="1" id="KW-0732">Signal</keyword>
<gene>
    <name evidence="3" type="ORF">GSI_11855</name>
</gene>
<protein>
    <recommendedName>
        <fullName evidence="2">GH16 domain-containing protein</fullName>
    </recommendedName>
</protein>
<dbReference type="Pfam" id="PF26113">
    <property type="entry name" value="GH16_XgeA"/>
    <property type="match status" value="1"/>
</dbReference>
<accession>A0A2G8RX62</accession>
<sequence length="316" mass="34858">MFATAALFVLASLTTSVLGDQWCEAESYKGNQFLQGFHHMSFSDPTHGRVNYVDQNTALQKNLTFASGDHFVIRADHTTVLDPNGPGRDSVRLESNNVYMNHVTIWNIRHMPQGCGTWPAVWEFGQNWPYQGEIDILEGVNDHSSNQATLHTTADCTVGGARNETGISLGTDCDVYTTGNAGCTAQNPTADSYGPAFNANGGGFYAMERSERGVRVWFWPRNSKHIPHDVYHGLNEVDTDNWGTPFAHFPSTNCDMDSHFGPHNIAINLTFCGDWAGIPSIYNADGCPGDCVAYVNQNPAAFVNAYFDVAWLKIYE</sequence>
<dbReference type="GO" id="GO:0004553">
    <property type="term" value="F:hydrolase activity, hydrolyzing O-glycosyl compounds"/>
    <property type="evidence" value="ECO:0007669"/>
    <property type="project" value="InterPro"/>
</dbReference>
<dbReference type="GO" id="GO:0009251">
    <property type="term" value="P:glucan catabolic process"/>
    <property type="evidence" value="ECO:0007669"/>
    <property type="project" value="TreeGrafter"/>
</dbReference>
<feature type="signal peptide" evidence="1">
    <location>
        <begin position="1"/>
        <end position="19"/>
    </location>
</feature>
<dbReference type="InterPro" id="IPR000757">
    <property type="entry name" value="Beta-glucanase-like"/>
</dbReference>
<feature type="domain" description="GH16" evidence="2">
    <location>
        <begin position="27"/>
        <end position="284"/>
    </location>
</feature>
<dbReference type="Proteomes" id="UP000230002">
    <property type="component" value="Unassembled WGS sequence"/>
</dbReference>
<dbReference type="PANTHER" id="PTHR10963:SF24">
    <property type="entry name" value="GLYCOSIDASE C21B10.07-RELATED"/>
    <property type="match status" value="1"/>
</dbReference>
<dbReference type="AlphaFoldDB" id="A0A2G8RX62"/>
<dbReference type="CDD" id="cd02181">
    <property type="entry name" value="GH16_fungal_Lam16A_glucanase"/>
    <property type="match status" value="1"/>
</dbReference>
<proteinExistence type="predicted"/>
<dbReference type="InterPro" id="IPR013320">
    <property type="entry name" value="ConA-like_dom_sf"/>
</dbReference>
<evidence type="ECO:0000259" key="2">
    <source>
        <dbReference type="PROSITE" id="PS51762"/>
    </source>
</evidence>
<keyword evidence="4" id="KW-1185">Reference proteome</keyword>
<comment type="caution">
    <text evidence="3">The sequence shown here is derived from an EMBL/GenBank/DDBJ whole genome shotgun (WGS) entry which is preliminary data.</text>
</comment>
<dbReference type="OrthoDB" id="192832at2759"/>
<dbReference type="Gene3D" id="2.60.120.200">
    <property type="match status" value="1"/>
</dbReference>
<dbReference type="InterPro" id="IPR050546">
    <property type="entry name" value="Glycosyl_Hydrlase_16"/>
</dbReference>
<dbReference type="PANTHER" id="PTHR10963">
    <property type="entry name" value="GLYCOSYL HYDROLASE-RELATED"/>
    <property type="match status" value="1"/>
</dbReference>
<dbReference type="SUPFAM" id="SSF49899">
    <property type="entry name" value="Concanavalin A-like lectins/glucanases"/>
    <property type="match status" value="1"/>
</dbReference>
<feature type="chain" id="PRO_5013782268" description="GH16 domain-containing protein" evidence="1">
    <location>
        <begin position="20"/>
        <end position="316"/>
    </location>
</feature>
<dbReference type="PROSITE" id="PS51762">
    <property type="entry name" value="GH16_2"/>
    <property type="match status" value="1"/>
</dbReference>
<dbReference type="EMBL" id="AYKW01000045">
    <property type="protein sequence ID" value="PIL26101.1"/>
    <property type="molecule type" value="Genomic_DNA"/>
</dbReference>
<evidence type="ECO:0000313" key="3">
    <source>
        <dbReference type="EMBL" id="PIL26101.1"/>
    </source>
</evidence>
<reference evidence="3 4" key="1">
    <citation type="journal article" date="2015" name="Sci. Rep.">
        <title>Chromosome-level genome map provides insights into diverse defense mechanisms in the medicinal fungus Ganoderma sinense.</title>
        <authorList>
            <person name="Zhu Y."/>
            <person name="Xu J."/>
            <person name="Sun C."/>
            <person name="Zhou S."/>
            <person name="Xu H."/>
            <person name="Nelson D.R."/>
            <person name="Qian J."/>
            <person name="Song J."/>
            <person name="Luo H."/>
            <person name="Xiang L."/>
            <person name="Li Y."/>
            <person name="Xu Z."/>
            <person name="Ji A."/>
            <person name="Wang L."/>
            <person name="Lu S."/>
            <person name="Hayward A."/>
            <person name="Sun W."/>
            <person name="Li X."/>
            <person name="Schwartz D.C."/>
            <person name="Wang Y."/>
            <person name="Chen S."/>
        </authorList>
    </citation>
    <scope>NUCLEOTIDE SEQUENCE [LARGE SCALE GENOMIC DNA]</scope>
    <source>
        <strain evidence="3 4">ZZ0214-1</strain>
    </source>
</reference>